<feature type="signal peptide" evidence="1">
    <location>
        <begin position="1"/>
        <end position="19"/>
    </location>
</feature>
<dbReference type="EMBL" id="AHCD03000026">
    <property type="protein sequence ID" value="KAF7788350.1"/>
    <property type="molecule type" value="Genomic_DNA"/>
</dbReference>
<evidence type="ECO:0000256" key="1">
    <source>
        <dbReference type="SAM" id="SignalP"/>
    </source>
</evidence>
<organism evidence="2 3">
    <name type="scientific">Pseudoalteromonas rubra</name>
    <dbReference type="NCBI Taxonomy" id="43658"/>
    <lineage>
        <taxon>Bacteria</taxon>
        <taxon>Pseudomonadati</taxon>
        <taxon>Pseudomonadota</taxon>
        <taxon>Gammaproteobacteria</taxon>
        <taxon>Alteromonadales</taxon>
        <taxon>Pseudoalteromonadaceae</taxon>
        <taxon>Pseudoalteromonas</taxon>
    </lineage>
</organism>
<reference evidence="2 3" key="1">
    <citation type="journal article" date="2012" name="J. Bacteriol.">
        <title>Genome sequence of the cycloprodigiosin-producing bacterial strain Pseudoalteromonas rubra ATCC 29570(T).</title>
        <authorList>
            <person name="Xie B.B."/>
            <person name="Shu Y.L."/>
            <person name="Qin Q.L."/>
            <person name="Rong J.C."/>
            <person name="Zhang X.Y."/>
            <person name="Chen X.L."/>
            <person name="Zhou B.C."/>
            <person name="Zhang Y.Z."/>
        </authorList>
    </citation>
    <scope>NUCLEOTIDE SEQUENCE [LARGE SCALE GENOMIC DNA]</scope>
    <source>
        <strain evidence="2 3">DSM 6842</strain>
    </source>
</reference>
<accession>A0A8T0CCU2</accession>
<dbReference type="AlphaFoldDB" id="A0A8T0CCU2"/>
<dbReference type="GeneID" id="61356391"/>
<feature type="chain" id="PRO_5035899385" evidence="1">
    <location>
        <begin position="20"/>
        <end position="495"/>
    </location>
</feature>
<evidence type="ECO:0000313" key="2">
    <source>
        <dbReference type="EMBL" id="KAF7788350.1"/>
    </source>
</evidence>
<comment type="caution">
    <text evidence="2">The sequence shown here is derived from an EMBL/GenBank/DDBJ whole genome shotgun (WGS) entry which is preliminary data.</text>
</comment>
<proteinExistence type="predicted"/>
<protein>
    <submittedName>
        <fullName evidence="2">Uncharacterized protein</fullName>
    </submittedName>
</protein>
<dbReference type="Proteomes" id="UP000016480">
    <property type="component" value="Unassembled WGS sequence"/>
</dbReference>
<keyword evidence="1" id="KW-0732">Signal</keyword>
<gene>
    <name evidence="2" type="ORF">PRUB_a2987</name>
</gene>
<dbReference type="RefSeq" id="WP_010383670.1">
    <property type="nucleotide sequence ID" value="NZ_AHCD03000026.1"/>
</dbReference>
<evidence type="ECO:0000313" key="3">
    <source>
        <dbReference type="Proteomes" id="UP000016480"/>
    </source>
</evidence>
<sequence>MNFKGLLCCLALFSPLLNAFEQAYTPIKVGKTTVFIPIELIPENIVRLSTKRTGNVSQLAWTPAADADYYVVEHYQDGQWRVVNDKVLTPYTSTAQTGPFRIKSCHRHGCSPWQQNAVTVDADLEVQAFYATSSQVEAGEVFQLHWSQSGATAISVTKSVDQYTKPALTMKSPSFRSLSQSINYVTKYTLTAYGFGGQSIQREVVVSPLAEERTIEQALPSNYPQPLRELGLDVIERTIVEHNGSLYFATHDDKLFRYKSQVIQSAQGEKDITWQKEWAINTAGVVANAPVFNGGFAYFTVSMMGEKGKACKVDVNQPGTLNCSNQFDSNAIAAPMLVDKAQLNTAISQSESSFFNSVSEANEILVNGLYVFQRNGTIKVLDTNNLRTELKTYIMPAQVKNVLTKPLLIGSVELVRAAAQSTQLAKHVTEAVNTAGSGPQLIYREGNKLLGIAFPKSTPQSESVTQQMSRMLGLEAVPSTSQDSQTMQVVWEAEL</sequence>
<name>A0A8T0CCU2_9GAMM</name>